<dbReference type="InterPro" id="IPR015424">
    <property type="entry name" value="PyrdxlP-dep_Trfase"/>
</dbReference>
<dbReference type="PANTHER" id="PTHR11808">
    <property type="entry name" value="TRANS-SULFURATION ENZYME FAMILY MEMBER"/>
    <property type="match status" value="1"/>
</dbReference>
<dbReference type="InterPro" id="IPR015422">
    <property type="entry name" value="PyrdxlP-dep_Trfase_small"/>
</dbReference>
<evidence type="ECO:0000256" key="2">
    <source>
        <dbReference type="ARBA" id="ARBA00009077"/>
    </source>
</evidence>
<evidence type="ECO:0000256" key="4">
    <source>
        <dbReference type="RuleBase" id="RU362118"/>
    </source>
</evidence>
<dbReference type="PIRSF" id="PIRSF001434">
    <property type="entry name" value="CGS"/>
    <property type="match status" value="1"/>
</dbReference>
<proteinExistence type="inferred from homology"/>
<evidence type="ECO:0000256" key="1">
    <source>
        <dbReference type="ARBA" id="ARBA00001933"/>
    </source>
</evidence>
<dbReference type="GO" id="GO:0008483">
    <property type="term" value="F:transaminase activity"/>
    <property type="evidence" value="ECO:0007669"/>
    <property type="project" value="UniProtKB-KW"/>
</dbReference>
<evidence type="ECO:0000313" key="5">
    <source>
        <dbReference type="EMBL" id="MEX5717288.1"/>
    </source>
</evidence>
<dbReference type="InterPro" id="IPR000277">
    <property type="entry name" value="Cys/Met-Metab_PyrdxlP-dep_enz"/>
</dbReference>
<dbReference type="EMBL" id="JBFNXQ010000005">
    <property type="protein sequence ID" value="MEX5717288.1"/>
    <property type="molecule type" value="Genomic_DNA"/>
</dbReference>
<keyword evidence="5" id="KW-0032">Aminotransferase</keyword>
<sequence length="388" mass="39699">MAAGGLRVETRLAVLGRPREPGQPLNVPIVPASNFRAGASGTAGREYSRDDGTPGWEALEELIGDLEGGPAVCFSSGMAAIAAVLELLPVGARVVAPRDSYTGLRALLGDGAAAGGRWAVRTVDVTDAGALLAAVADADLVWLETPSNPLLDVVDIAAVATAARAAGALVAVDNTFATPLLQNPLALGADFAVHSATKAIGGHSDLLLGAVVVRRPDDSARLVRRREVAGATPGALEAFLALRGARTLAVRLRQAQESAGELARRLAAHPAVDRVRYPGLPGDPHHALAARQMRGSGAVLSFEVADADADAVCAGVGVIASATSLGGVESTIERRAKLPGQEHVQAGLVRLGVGCEHVEDLWADLVAALDTGATDPTIRSDVPVRSHL</sequence>
<dbReference type="Gene3D" id="3.90.1150.10">
    <property type="entry name" value="Aspartate Aminotransferase, domain 1"/>
    <property type="match status" value="1"/>
</dbReference>
<dbReference type="SUPFAM" id="SSF53383">
    <property type="entry name" value="PLP-dependent transferases"/>
    <property type="match status" value="1"/>
</dbReference>
<name>A0ABV3XB00_9ACTN</name>
<keyword evidence="3 4" id="KW-0663">Pyridoxal phosphate</keyword>
<evidence type="ECO:0000256" key="3">
    <source>
        <dbReference type="ARBA" id="ARBA00022898"/>
    </source>
</evidence>
<comment type="similarity">
    <text evidence="2 4">Belongs to the trans-sulfuration enzymes family.</text>
</comment>
<keyword evidence="6" id="KW-1185">Reference proteome</keyword>
<evidence type="ECO:0000313" key="6">
    <source>
        <dbReference type="Proteomes" id="UP001560045"/>
    </source>
</evidence>
<comment type="caution">
    <text evidence="5">The sequence shown here is derived from an EMBL/GenBank/DDBJ whole genome shotgun (WGS) entry which is preliminary data.</text>
</comment>
<accession>A0ABV3XB00</accession>
<organism evidence="5 6">
    <name type="scientific">Geodermatophilus maliterrae</name>
    <dbReference type="NCBI Taxonomy" id="3162531"/>
    <lineage>
        <taxon>Bacteria</taxon>
        <taxon>Bacillati</taxon>
        <taxon>Actinomycetota</taxon>
        <taxon>Actinomycetes</taxon>
        <taxon>Geodermatophilales</taxon>
        <taxon>Geodermatophilaceae</taxon>
        <taxon>Geodermatophilus</taxon>
    </lineage>
</organism>
<dbReference type="Pfam" id="PF01053">
    <property type="entry name" value="Cys_Met_Meta_PP"/>
    <property type="match status" value="1"/>
</dbReference>
<dbReference type="Gene3D" id="3.40.640.10">
    <property type="entry name" value="Type I PLP-dependent aspartate aminotransferase-like (Major domain)"/>
    <property type="match status" value="1"/>
</dbReference>
<comment type="cofactor">
    <cofactor evidence="1 4">
        <name>pyridoxal 5'-phosphate</name>
        <dbReference type="ChEBI" id="CHEBI:597326"/>
    </cofactor>
</comment>
<dbReference type="Proteomes" id="UP001560045">
    <property type="component" value="Unassembled WGS sequence"/>
</dbReference>
<dbReference type="PANTHER" id="PTHR11808:SF15">
    <property type="entry name" value="CYSTATHIONINE GAMMA-LYASE"/>
    <property type="match status" value="1"/>
</dbReference>
<reference evidence="5 6" key="1">
    <citation type="submission" date="2024-06" db="EMBL/GenBank/DDBJ databases">
        <title>Draft genome sequence of Geodermatophilus badlandi, a novel member of the Geodermatophilaceae isolated from badland sedimentary rocks in the Red desert, Wyoming, USA.</title>
        <authorList>
            <person name="Ben Tekaya S."/>
            <person name="Nouioui I."/>
            <person name="Flores G.M."/>
            <person name="Shaal M.N."/>
            <person name="Bredoire F."/>
            <person name="Basile F."/>
            <person name="Van Diepen L."/>
            <person name="Ward N.L."/>
        </authorList>
    </citation>
    <scope>NUCLEOTIDE SEQUENCE [LARGE SCALE GENOMIC DNA]</scope>
    <source>
        <strain evidence="5 6">WL48A</strain>
    </source>
</reference>
<gene>
    <name evidence="5" type="ORF">ABQ292_02765</name>
</gene>
<dbReference type="RefSeq" id="WP_369202978.1">
    <property type="nucleotide sequence ID" value="NZ_JBFNXQ010000005.1"/>
</dbReference>
<keyword evidence="5" id="KW-0808">Transferase</keyword>
<protein>
    <submittedName>
        <fullName evidence="5">PLP-dependent aspartate aminotransferase family protein</fullName>
    </submittedName>
</protein>
<dbReference type="InterPro" id="IPR015421">
    <property type="entry name" value="PyrdxlP-dep_Trfase_major"/>
</dbReference>